<dbReference type="PRINTS" id="PR01078">
    <property type="entry name" value="AMINACHANNEL"/>
</dbReference>
<evidence type="ECO:0000256" key="6">
    <source>
        <dbReference type="ARBA" id="ARBA00022989"/>
    </source>
</evidence>
<keyword evidence="4 12" id="KW-0894">Sodium channel</keyword>
<comment type="caution">
    <text evidence="14">The sequence shown here is derived from an EMBL/GenBank/DDBJ whole genome shotgun (WGS) entry which is preliminary data.</text>
</comment>
<dbReference type="Pfam" id="PF00858">
    <property type="entry name" value="ASC"/>
    <property type="match status" value="1"/>
</dbReference>
<evidence type="ECO:0000256" key="11">
    <source>
        <dbReference type="ARBA" id="ARBA00023303"/>
    </source>
</evidence>
<evidence type="ECO:0000256" key="9">
    <source>
        <dbReference type="ARBA" id="ARBA00023136"/>
    </source>
</evidence>
<gene>
    <name evidence="14" type="ORF">CEXT_566861</name>
</gene>
<comment type="subcellular location">
    <subcellularLocation>
        <location evidence="1">Membrane</location>
        <topology evidence="1">Multi-pass membrane protein</topology>
    </subcellularLocation>
</comment>
<evidence type="ECO:0000313" key="15">
    <source>
        <dbReference type="Proteomes" id="UP001054945"/>
    </source>
</evidence>
<keyword evidence="8 12" id="KW-0406">Ion transport</keyword>
<keyword evidence="9 13" id="KW-0472">Membrane</keyword>
<evidence type="ECO:0000256" key="7">
    <source>
        <dbReference type="ARBA" id="ARBA00023053"/>
    </source>
</evidence>
<dbReference type="Proteomes" id="UP001054945">
    <property type="component" value="Unassembled WGS sequence"/>
</dbReference>
<evidence type="ECO:0000256" key="3">
    <source>
        <dbReference type="ARBA" id="ARBA00022448"/>
    </source>
</evidence>
<keyword evidence="3 12" id="KW-0813">Transport</keyword>
<dbReference type="AlphaFoldDB" id="A0AAV4MQY8"/>
<organism evidence="14 15">
    <name type="scientific">Caerostris extrusa</name>
    <name type="common">Bark spider</name>
    <name type="synonym">Caerostris bankana</name>
    <dbReference type="NCBI Taxonomy" id="172846"/>
    <lineage>
        <taxon>Eukaryota</taxon>
        <taxon>Metazoa</taxon>
        <taxon>Ecdysozoa</taxon>
        <taxon>Arthropoda</taxon>
        <taxon>Chelicerata</taxon>
        <taxon>Arachnida</taxon>
        <taxon>Araneae</taxon>
        <taxon>Araneomorphae</taxon>
        <taxon>Entelegynae</taxon>
        <taxon>Araneoidea</taxon>
        <taxon>Araneidae</taxon>
        <taxon>Caerostris</taxon>
    </lineage>
</organism>
<evidence type="ECO:0000256" key="8">
    <source>
        <dbReference type="ARBA" id="ARBA00023065"/>
    </source>
</evidence>
<proteinExistence type="inferred from homology"/>
<evidence type="ECO:0000256" key="4">
    <source>
        <dbReference type="ARBA" id="ARBA00022461"/>
    </source>
</evidence>
<keyword evidence="11 12" id="KW-0407">Ion channel</keyword>
<evidence type="ECO:0000256" key="10">
    <source>
        <dbReference type="ARBA" id="ARBA00023201"/>
    </source>
</evidence>
<protein>
    <submittedName>
        <fullName evidence="14">Uncharacterized protein</fullName>
    </submittedName>
</protein>
<accession>A0AAV4MQY8</accession>
<feature type="transmembrane region" description="Helical" evidence="13">
    <location>
        <begin position="51"/>
        <end position="74"/>
    </location>
</feature>
<dbReference type="InterPro" id="IPR001873">
    <property type="entry name" value="ENaC"/>
</dbReference>
<dbReference type="Gene3D" id="1.10.287.770">
    <property type="entry name" value="YojJ-like"/>
    <property type="match status" value="1"/>
</dbReference>
<evidence type="ECO:0000256" key="1">
    <source>
        <dbReference type="ARBA" id="ARBA00004141"/>
    </source>
</evidence>
<keyword evidence="6 13" id="KW-1133">Transmembrane helix</keyword>
<dbReference type="GO" id="GO:0005272">
    <property type="term" value="F:sodium channel activity"/>
    <property type="evidence" value="ECO:0007669"/>
    <property type="project" value="UniProtKB-KW"/>
</dbReference>
<sequence length="82" mass="9183">MVDGTLSTVEPEFRLDLMGVVVFYQTMSITNLSETSIYSWEFLIANIGGSLGLLLGASLITFVEIGEFIADFIIKMCRRRKI</sequence>
<keyword evidence="15" id="KW-1185">Reference proteome</keyword>
<dbReference type="GO" id="GO:0016020">
    <property type="term" value="C:membrane"/>
    <property type="evidence" value="ECO:0007669"/>
    <property type="project" value="UniProtKB-SubCell"/>
</dbReference>
<evidence type="ECO:0000256" key="12">
    <source>
        <dbReference type="RuleBase" id="RU000679"/>
    </source>
</evidence>
<evidence type="ECO:0000256" key="2">
    <source>
        <dbReference type="ARBA" id="ARBA00007193"/>
    </source>
</evidence>
<name>A0AAV4MQY8_CAEEX</name>
<comment type="similarity">
    <text evidence="2 12">Belongs to the amiloride-sensitive sodium channel (TC 1.A.6) family.</text>
</comment>
<evidence type="ECO:0000256" key="13">
    <source>
        <dbReference type="SAM" id="Phobius"/>
    </source>
</evidence>
<reference evidence="14 15" key="1">
    <citation type="submission" date="2021-06" db="EMBL/GenBank/DDBJ databases">
        <title>Caerostris extrusa draft genome.</title>
        <authorList>
            <person name="Kono N."/>
            <person name="Arakawa K."/>
        </authorList>
    </citation>
    <scope>NUCLEOTIDE SEQUENCE [LARGE SCALE GENOMIC DNA]</scope>
</reference>
<keyword evidence="7" id="KW-0915">Sodium</keyword>
<evidence type="ECO:0000313" key="14">
    <source>
        <dbReference type="EMBL" id="GIX74762.1"/>
    </source>
</evidence>
<keyword evidence="5 12" id="KW-0812">Transmembrane</keyword>
<dbReference type="EMBL" id="BPLR01002524">
    <property type="protein sequence ID" value="GIX74762.1"/>
    <property type="molecule type" value="Genomic_DNA"/>
</dbReference>
<keyword evidence="10 12" id="KW-0739">Sodium transport</keyword>
<evidence type="ECO:0000256" key="5">
    <source>
        <dbReference type="ARBA" id="ARBA00022692"/>
    </source>
</evidence>